<dbReference type="HOGENOM" id="CLU_037628_6_2_9"/>
<evidence type="ECO:0000313" key="6">
    <source>
        <dbReference type="Proteomes" id="UP000005439"/>
    </source>
</evidence>
<evidence type="ECO:0000256" key="3">
    <source>
        <dbReference type="ARBA" id="ARBA00023163"/>
    </source>
</evidence>
<protein>
    <submittedName>
        <fullName evidence="5">Transcriptional regulator, LacI family</fullName>
    </submittedName>
</protein>
<dbReference type="CDD" id="cd01392">
    <property type="entry name" value="HTH_LacI"/>
    <property type="match status" value="1"/>
</dbReference>
<dbReference type="CDD" id="cd06267">
    <property type="entry name" value="PBP1_LacI_sugar_binding-like"/>
    <property type="match status" value="1"/>
</dbReference>
<dbReference type="InterPro" id="IPR046335">
    <property type="entry name" value="LacI/GalR-like_sensor"/>
</dbReference>
<dbReference type="Gene3D" id="3.40.50.2300">
    <property type="match status" value="2"/>
</dbReference>
<dbReference type="SUPFAM" id="SSF47413">
    <property type="entry name" value="lambda repressor-like DNA-binding domains"/>
    <property type="match status" value="1"/>
</dbReference>
<dbReference type="PANTHER" id="PTHR30146">
    <property type="entry name" value="LACI-RELATED TRANSCRIPTIONAL REPRESSOR"/>
    <property type="match status" value="1"/>
</dbReference>
<evidence type="ECO:0000259" key="4">
    <source>
        <dbReference type="PROSITE" id="PS50932"/>
    </source>
</evidence>
<dbReference type="PANTHER" id="PTHR30146:SF109">
    <property type="entry name" value="HTH-TYPE TRANSCRIPTIONAL REGULATOR GALS"/>
    <property type="match status" value="1"/>
</dbReference>
<dbReference type="Gene3D" id="1.10.260.40">
    <property type="entry name" value="lambda repressor-like DNA-binding domains"/>
    <property type="match status" value="1"/>
</dbReference>
<dbReference type="GO" id="GO:0000976">
    <property type="term" value="F:transcription cis-regulatory region binding"/>
    <property type="evidence" value="ECO:0007669"/>
    <property type="project" value="TreeGrafter"/>
</dbReference>
<dbReference type="PROSITE" id="PS50932">
    <property type="entry name" value="HTH_LACI_2"/>
    <property type="match status" value="1"/>
</dbReference>
<dbReference type="PROSITE" id="PS00356">
    <property type="entry name" value="HTH_LACI_1"/>
    <property type="match status" value="1"/>
</dbReference>
<dbReference type="Proteomes" id="UP000005439">
    <property type="component" value="Chromosome"/>
</dbReference>
<reference evidence="5 6" key="2">
    <citation type="journal article" date="2012" name="Stand. Genomic Sci.">
        <title>Complete genome sequence of the moderately thermophilic mineral-sulfide-oxidizing firmicute Sulfobacillus acidophilus type strain (NAL(T)).</title>
        <authorList>
            <person name="Anderson I."/>
            <person name="Chertkov O."/>
            <person name="Chen A."/>
            <person name="Saunders E."/>
            <person name="Lapidus A."/>
            <person name="Nolan M."/>
            <person name="Lucas S."/>
            <person name="Hammon N."/>
            <person name="Deshpande S."/>
            <person name="Cheng J.F."/>
            <person name="Han C."/>
            <person name="Tapia R."/>
            <person name="Goodwin L.A."/>
            <person name="Pitluck S."/>
            <person name="Liolios K."/>
            <person name="Pagani I."/>
            <person name="Ivanova N."/>
            <person name="Mikhailova N."/>
            <person name="Pati A."/>
            <person name="Palaniappan K."/>
            <person name="Land M."/>
            <person name="Pan C."/>
            <person name="Rohde M."/>
            <person name="Pukall R."/>
            <person name="Goker M."/>
            <person name="Detter J.C."/>
            <person name="Woyke T."/>
            <person name="Bristow J."/>
            <person name="Eisen J.A."/>
            <person name="Markowitz V."/>
            <person name="Hugenholtz P."/>
            <person name="Kyrpides N.C."/>
            <person name="Klenk H.P."/>
            <person name="Mavromatis K."/>
        </authorList>
    </citation>
    <scope>NUCLEOTIDE SEQUENCE [LARGE SCALE GENOMIC DNA]</scope>
    <source>
        <strain evidence="6">ATCC 700253 / DSM 10332 / NAL</strain>
    </source>
</reference>
<dbReference type="InterPro" id="IPR010982">
    <property type="entry name" value="Lambda_DNA-bd_dom_sf"/>
</dbReference>
<gene>
    <name evidence="5" type="ordered locus">Sulac_2023</name>
</gene>
<dbReference type="AlphaFoldDB" id="G8TSA1"/>
<keyword evidence="1" id="KW-0805">Transcription regulation</keyword>
<dbReference type="Pfam" id="PF13377">
    <property type="entry name" value="Peripla_BP_3"/>
    <property type="match status" value="1"/>
</dbReference>
<dbReference type="Pfam" id="PF00356">
    <property type="entry name" value="LacI"/>
    <property type="match status" value="1"/>
</dbReference>
<feature type="domain" description="HTH lacI-type" evidence="4">
    <location>
        <begin position="2"/>
        <end position="56"/>
    </location>
</feature>
<accession>G8TSA1</accession>
<keyword evidence="2" id="KW-0238">DNA-binding</keyword>
<evidence type="ECO:0000313" key="5">
    <source>
        <dbReference type="EMBL" id="AEW05513.1"/>
    </source>
</evidence>
<dbReference type="EMBL" id="CP003179">
    <property type="protein sequence ID" value="AEW05513.1"/>
    <property type="molecule type" value="Genomic_DNA"/>
</dbReference>
<dbReference type="SUPFAM" id="SSF53822">
    <property type="entry name" value="Periplasmic binding protein-like I"/>
    <property type="match status" value="1"/>
</dbReference>
<evidence type="ECO:0000256" key="1">
    <source>
        <dbReference type="ARBA" id="ARBA00023015"/>
    </source>
</evidence>
<name>G8TSA1_SULAD</name>
<dbReference type="PATRIC" id="fig|679936.5.peg.2085"/>
<keyword evidence="3" id="KW-0804">Transcription</keyword>
<keyword evidence="6" id="KW-1185">Reference proteome</keyword>
<dbReference type="InterPro" id="IPR028082">
    <property type="entry name" value="Peripla_BP_I"/>
</dbReference>
<dbReference type="KEGG" id="sap:Sulac_2023"/>
<dbReference type="InterPro" id="IPR000843">
    <property type="entry name" value="HTH_LacI"/>
</dbReference>
<organism evidence="5 6">
    <name type="scientific">Sulfobacillus acidophilus (strain ATCC 700253 / DSM 10332 / NAL)</name>
    <dbReference type="NCBI Taxonomy" id="679936"/>
    <lineage>
        <taxon>Bacteria</taxon>
        <taxon>Bacillati</taxon>
        <taxon>Bacillota</taxon>
        <taxon>Clostridia</taxon>
        <taxon>Eubacteriales</taxon>
        <taxon>Clostridiales Family XVII. Incertae Sedis</taxon>
        <taxon>Sulfobacillus</taxon>
    </lineage>
</organism>
<proteinExistence type="predicted"/>
<dbReference type="GO" id="GO:0003700">
    <property type="term" value="F:DNA-binding transcription factor activity"/>
    <property type="evidence" value="ECO:0007669"/>
    <property type="project" value="TreeGrafter"/>
</dbReference>
<dbReference type="SMART" id="SM00354">
    <property type="entry name" value="HTH_LACI"/>
    <property type="match status" value="1"/>
</dbReference>
<dbReference type="STRING" id="679936.Sulac_2023"/>
<evidence type="ECO:0000256" key="2">
    <source>
        <dbReference type="ARBA" id="ARBA00023125"/>
    </source>
</evidence>
<sequence length="344" mass="37732">MTTIRDVARAANVSVSTVSLALHHPHRVSEETRERVRRAAEQLQYQPNGIARDLRMRRTHTIAVFLHNLSGPFYSELISGVESVAETLALTAIVTRASVTKQQGSHRLLREGRVDGAIVLDPHIESEELCRYASENLPVVVLDRALGGVLQSDYITAVAADHLDGGYRAGQHLLAQGFRRMAFIAGPIDSEHSRLRQIGFFRALDEAGIDTVKVPVVHGDFTESGGYRAMDSLLDTGIPWDGIFAANDEMAIGALQCLTDHGRHVPEDVGLMGFDDIRLARYLHPSLTTVRQPMYELGVAAMRQLEKALAGQTRIPPITLPTTLIIRESTQRGTQQGGSIHATI</sequence>
<reference evidence="6" key="1">
    <citation type="submission" date="2011-12" db="EMBL/GenBank/DDBJ databases">
        <title>The complete genome of chromosome of Sulfobacillus acidophilus DSM 10332.</title>
        <authorList>
            <person name="Lucas S."/>
            <person name="Han J."/>
            <person name="Lapidus A."/>
            <person name="Bruce D."/>
            <person name="Goodwin L."/>
            <person name="Pitluck S."/>
            <person name="Peters L."/>
            <person name="Kyrpides N."/>
            <person name="Mavromatis K."/>
            <person name="Ivanova N."/>
            <person name="Mikhailova N."/>
            <person name="Chertkov O."/>
            <person name="Saunders E."/>
            <person name="Detter J.C."/>
            <person name="Tapia R."/>
            <person name="Han C."/>
            <person name="Land M."/>
            <person name="Hauser L."/>
            <person name="Markowitz V."/>
            <person name="Cheng J.-F."/>
            <person name="Hugenholtz P."/>
            <person name="Woyke T."/>
            <person name="Wu D."/>
            <person name="Pukall R."/>
            <person name="Gehrich-Schroeter G."/>
            <person name="Schneider S."/>
            <person name="Klenk H.-P."/>
            <person name="Eisen J.A."/>
        </authorList>
    </citation>
    <scope>NUCLEOTIDE SEQUENCE [LARGE SCALE GENOMIC DNA]</scope>
    <source>
        <strain evidence="6">ATCC 700253 / DSM 10332 / NAL</strain>
    </source>
</reference>